<evidence type="ECO:0000256" key="3">
    <source>
        <dbReference type="ARBA" id="ARBA00023052"/>
    </source>
</evidence>
<evidence type="ECO:0000256" key="2">
    <source>
        <dbReference type="ARBA" id="ARBA00023002"/>
    </source>
</evidence>
<accession>A0A841HGX4</accession>
<feature type="domain" description="2-oxoisovalerate dehydrogenase E1 alpha subunit N-terminal" evidence="6">
    <location>
        <begin position="6"/>
        <end position="42"/>
    </location>
</feature>
<keyword evidence="8" id="KW-1185">Reference proteome</keyword>
<evidence type="ECO:0000313" key="8">
    <source>
        <dbReference type="Proteomes" id="UP000588068"/>
    </source>
</evidence>
<dbReference type="InterPro" id="IPR001017">
    <property type="entry name" value="DH_E1"/>
</dbReference>
<organism evidence="7 8">
    <name type="scientific">Povalibacter uvarum</name>
    <dbReference type="NCBI Taxonomy" id="732238"/>
    <lineage>
        <taxon>Bacteria</taxon>
        <taxon>Pseudomonadati</taxon>
        <taxon>Pseudomonadota</taxon>
        <taxon>Gammaproteobacteria</taxon>
        <taxon>Steroidobacterales</taxon>
        <taxon>Steroidobacteraceae</taxon>
        <taxon>Povalibacter</taxon>
    </lineage>
</organism>
<dbReference type="Proteomes" id="UP000588068">
    <property type="component" value="Unassembled WGS sequence"/>
</dbReference>
<dbReference type="Gene3D" id="3.40.50.970">
    <property type="match status" value="1"/>
</dbReference>
<dbReference type="InterPro" id="IPR029061">
    <property type="entry name" value="THDP-binding"/>
</dbReference>
<reference evidence="7 8" key="1">
    <citation type="submission" date="2020-08" db="EMBL/GenBank/DDBJ databases">
        <title>Genomic Encyclopedia of Type Strains, Phase IV (KMG-IV): sequencing the most valuable type-strain genomes for metagenomic binning, comparative biology and taxonomic classification.</title>
        <authorList>
            <person name="Goeker M."/>
        </authorList>
    </citation>
    <scope>NUCLEOTIDE SEQUENCE [LARGE SCALE GENOMIC DNA]</scope>
    <source>
        <strain evidence="7 8">DSM 26723</strain>
    </source>
</reference>
<dbReference type="Pfam" id="PF00676">
    <property type="entry name" value="E1_dh"/>
    <property type="match status" value="1"/>
</dbReference>
<comment type="function">
    <text evidence="4">The branched-chain alpha-keto dehydrogenase complex catalyzes the overall conversion of alpha-keto acids to acyl-CoA and CO(2). It contains multiple copies of three enzymatic components: branched-chain alpha-keto acid decarboxylase (E1), lipoamide acyltransferase (E2) and lipoamide dehydrogenase (E3).</text>
</comment>
<proteinExistence type="inferred from homology"/>
<dbReference type="PANTHER" id="PTHR43380:SF1">
    <property type="entry name" value="2-OXOISOVALERATE DEHYDROGENASE SUBUNIT ALPHA, MITOCHONDRIAL"/>
    <property type="match status" value="1"/>
</dbReference>
<evidence type="ECO:0000256" key="1">
    <source>
        <dbReference type="ARBA" id="ARBA00001964"/>
    </source>
</evidence>
<dbReference type="CDD" id="cd02000">
    <property type="entry name" value="TPP_E1_PDC_ADC_BCADC"/>
    <property type="match status" value="1"/>
</dbReference>
<dbReference type="Pfam" id="PF12573">
    <property type="entry name" value="OxoDH_E1alpha_N"/>
    <property type="match status" value="1"/>
</dbReference>
<comment type="catalytic activity">
    <reaction evidence="4">
        <text>N(6)-[(R)-lipoyl]-L-lysyl-[protein] + 3-methyl-2-oxobutanoate + H(+) = N(6)-[(R)-S(8)-2-methylpropanoyldihydrolipoyl]-L-lysyl-[protein] + CO2</text>
        <dbReference type="Rhea" id="RHEA:13457"/>
        <dbReference type="Rhea" id="RHEA-COMP:10474"/>
        <dbReference type="Rhea" id="RHEA-COMP:10497"/>
        <dbReference type="ChEBI" id="CHEBI:11851"/>
        <dbReference type="ChEBI" id="CHEBI:15378"/>
        <dbReference type="ChEBI" id="CHEBI:16526"/>
        <dbReference type="ChEBI" id="CHEBI:83099"/>
        <dbReference type="ChEBI" id="CHEBI:83142"/>
        <dbReference type="EC" id="1.2.4.4"/>
    </reaction>
</comment>
<protein>
    <recommendedName>
        <fullName evidence="4">2-oxoisovalerate dehydrogenase subunit alpha</fullName>
        <ecNumber evidence="4">1.2.4.4</ecNumber>
    </recommendedName>
    <alternativeName>
        <fullName evidence="4">Branched-chain alpha-keto acid dehydrogenase E1 component alpha chain</fullName>
    </alternativeName>
</protein>
<keyword evidence="2 4" id="KW-0560">Oxidoreductase</keyword>
<evidence type="ECO:0000256" key="4">
    <source>
        <dbReference type="RuleBase" id="RU365014"/>
    </source>
</evidence>
<evidence type="ECO:0000259" key="5">
    <source>
        <dbReference type="Pfam" id="PF00676"/>
    </source>
</evidence>
<name>A0A841HGX4_9GAMM</name>
<comment type="cofactor">
    <cofactor evidence="1 4">
        <name>thiamine diphosphate</name>
        <dbReference type="ChEBI" id="CHEBI:58937"/>
    </cofactor>
</comment>
<dbReference type="AlphaFoldDB" id="A0A841HGX4"/>
<dbReference type="EC" id="1.2.4.4" evidence="4"/>
<keyword evidence="3 4" id="KW-0786">Thiamine pyrophosphate</keyword>
<comment type="caution">
    <text evidence="7">The sequence shown here is derived from an EMBL/GenBank/DDBJ whole genome shotgun (WGS) entry which is preliminary data.</text>
</comment>
<evidence type="ECO:0000259" key="6">
    <source>
        <dbReference type="Pfam" id="PF12573"/>
    </source>
</evidence>
<gene>
    <name evidence="7" type="ORF">HNQ60_000862</name>
</gene>
<dbReference type="GO" id="GO:0003863">
    <property type="term" value="F:branched-chain 2-oxo acid dehydrogenase activity"/>
    <property type="evidence" value="ECO:0007669"/>
    <property type="project" value="UniProtKB-EC"/>
</dbReference>
<sequence length="412" mass="45454">MPSASRLHVPHPPARPGEQADFSYLKLAPAGSVARPDTRAPADQVAHLATTLVRVLDENHRAVGPWDPHLEPTELQIGLRHMMTTRALDDRMQKAQRQGKVSFYIRSMGEEAVSVAAAMALRPGDMLFPSYRQQGLHIARGRNVMDLMCQCLSNSKDMCKGRQMPIMYHWGGGNIFSVSGNLTTQVPQAVGWAMAAAIKGEDHIAATWTGEGATAEADFHHAMTFAAVYRAPVIINVVNNQWAISTFQGFAGGEQQTFAARGPGYGIPGVRVDGNDYLAVNAVTQWAAERARTGAGATLIEHVTYRAGPHSTSDDPSRYRPKDEFKSFPLGDPIERLKHHLIALGAWSEEQHRALEQELEALVSEQWKESVSYGTMTEGPSLDPDTLFDDVFKEVPDHLERQREEMRKLRGA</sequence>
<dbReference type="InterPro" id="IPR022593">
    <property type="entry name" value="Oxoisoval_DH_suAlpha_N_dom"/>
</dbReference>
<dbReference type="EMBL" id="JACHHZ010000001">
    <property type="protein sequence ID" value="MBB6092016.1"/>
    <property type="molecule type" value="Genomic_DNA"/>
</dbReference>
<feature type="domain" description="Dehydrogenase E1 component" evidence="5">
    <location>
        <begin position="80"/>
        <end position="375"/>
    </location>
</feature>
<comment type="similarity">
    <text evidence="4">Belongs to the BCKDHA family.</text>
</comment>
<dbReference type="InterPro" id="IPR050771">
    <property type="entry name" value="Alpha-ketoacid_DH_E1_comp"/>
</dbReference>
<dbReference type="SUPFAM" id="SSF52518">
    <property type="entry name" value="Thiamin diphosphate-binding fold (THDP-binding)"/>
    <property type="match status" value="1"/>
</dbReference>
<dbReference type="RefSeq" id="WP_184329778.1">
    <property type="nucleotide sequence ID" value="NZ_JACHHZ010000001.1"/>
</dbReference>
<dbReference type="GO" id="GO:0009083">
    <property type="term" value="P:branched-chain amino acid catabolic process"/>
    <property type="evidence" value="ECO:0007669"/>
    <property type="project" value="TreeGrafter"/>
</dbReference>
<dbReference type="PANTHER" id="PTHR43380">
    <property type="entry name" value="2-OXOISOVALERATE DEHYDROGENASE SUBUNIT ALPHA, MITOCHONDRIAL"/>
    <property type="match status" value="1"/>
</dbReference>
<evidence type="ECO:0000313" key="7">
    <source>
        <dbReference type="EMBL" id="MBB6092016.1"/>
    </source>
</evidence>